<evidence type="ECO:0000256" key="4">
    <source>
        <dbReference type="ARBA" id="ARBA00022833"/>
    </source>
</evidence>
<keyword evidence="4" id="KW-0862">Zinc</keyword>
<dbReference type="Proteomes" id="UP000677616">
    <property type="component" value="Chromosome"/>
</dbReference>
<dbReference type="SUPFAM" id="SSF55486">
    <property type="entry name" value="Metalloproteases ('zincins'), catalytic domain"/>
    <property type="match status" value="1"/>
</dbReference>
<dbReference type="CDD" id="cd04268">
    <property type="entry name" value="ZnMc_MMP_like"/>
    <property type="match status" value="1"/>
</dbReference>
<reference evidence="7 8" key="1">
    <citation type="submission" date="2021-04" db="EMBL/GenBank/DDBJ databases">
        <title>Complete genome sequence of a novel Streptococcus species.</title>
        <authorList>
            <person name="Teng J.L.L."/>
        </authorList>
    </citation>
    <scope>NUCLEOTIDE SEQUENCE [LARGE SCALE GENOMIC DNA]</scope>
    <source>
        <strain evidence="7 8">HKU75</strain>
    </source>
</reference>
<evidence type="ECO:0000313" key="8">
    <source>
        <dbReference type="Proteomes" id="UP000677616"/>
    </source>
</evidence>
<evidence type="ECO:0000256" key="3">
    <source>
        <dbReference type="ARBA" id="ARBA00022801"/>
    </source>
</evidence>
<name>A0ABX7YMT8_9STRE</name>
<dbReference type="Pfam" id="PF00413">
    <property type="entry name" value="Peptidase_M10"/>
    <property type="match status" value="1"/>
</dbReference>
<keyword evidence="7" id="KW-0482">Metalloprotease</keyword>
<sequence length="232" mass="25841">MKWFSSLIGFLWRTFWRLVWFAFFLLLCAVALLFYFQKEAAPQILQTMFFQAQQVINGQQALDMGASLETLEQLSTDTVDMSAEGRWPTNAATVYIETQDPTFRSAYETAIANWNATGAFTFTLVDDASQADIIATEMNDGQTQAAGEASSSTNTLTNYLVAVTVKLNRFYLLNPAYGYSMERIIHTAEHELGHAIGLGHEDHHTSVMESAGSHNGIQQTDIDAVRALYATQ</sequence>
<accession>A0ABX7YMT8</accession>
<evidence type="ECO:0000256" key="2">
    <source>
        <dbReference type="ARBA" id="ARBA00022723"/>
    </source>
</evidence>
<feature type="domain" description="Peptidase metallopeptidase" evidence="6">
    <location>
        <begin position="83"/>
        <end position="231"/>
    </location>
</feature>
<gene>
    <name evidence="7" type="ORF">INT76_02370</name>
</gene>
<proteinExistence type="predicted"/>
<dbReference type="SMART" id="SM00235">
    <property type="entry name" value="ZnMc"/>
    <property type="match status" value="1"/>
</dbReference>
<keyword evidence="3 7" id="KW-0378">Hydrolase</keyword>
<dbReference type="InterPro" id="IPR001818">
    <property type="entry name" value="Pept_M10_metallopeptidase"/>
</dbReference>
<dbReference type="InterPro" id="IPR006026">
    <property type="entry name" value="Peptidase_Metallo"/>
</dbReference>
<keyword evidence="2" id="KW-0479">Metal-binding</keyword>
<keyword evidence="5" id="KW-0472">Membrane</keyword>
<evidence type="ECO:0000256" key="5">
    <source>
        <dbReference type="SAM" id="Phobius"/>
    </source>
</evidence>
<dbReference type="RefSeq" id="WP_212571810.1">
    <property type="nucleotide sequence ID" value="NZ_CP073084.1"/>
</dbReference>
<evidence type="ECO:0000259" key="6">
    <source>
        <dbReference type="SMART" id="SM00235"/>
    </source>
</evidence>
<keyword evidence="5" id="KW-1133">Transmembrane helix</keyword>
<keyword evidence="8" id="KW-1185">Reference proteome</keyword>
<dbReference type="InterPro" id="IPR024079">
    <property type="entry name" value="MetalloPept_cat_dom_sf"/>
</dbReference>
<keyword evidence="1" id="KW-0645">Protease</keyword>
<protein>
    <submittedName>
        <fullName evidence="7">Matrixin family metalloprotease</fullName>
        <ecNumber evidence="7">3.4.24.-</ecNumber>
    </submittedName>
</protein>
<evidence type="ECO:0000256" key="1">
    <source>
        <dbReference type="ARBA" id="ARBA00022670"/>
    </source>
</evidence>
<evidence type="ECO:0000313" key="7">
    <source>
        <dbReference type="EMBL" id="QUE54752.1"/>
    </source>
</evidence>
<organism evidence="7 8">
    <name type="scientific">Streptococcus oriscaviae</name>
    <dbReference type="NCBI Taxonomy" id="2781599"/>
    <lineage>
        <taxon>Bacteria</taxon>
        <taxon>Bacillati</taxon>
        <taxon>Bacillota</taxon>
        <taxon>Bacilli</taxon>
        <taxon>Lactobacillales</taxon>
        <taxon>Streptococcaceae</taxon>
        <taxon>Streptococcus</taxon>
    </lineage>
</organism>
<feature type="transmembrane region" description="Helical" evidence="5">
    <location>
        <begin position="15"/>
        <end position="36"/>
    </location>
</feature>
<dbReference type="EMBL" id="CP073084">
    <property type="protein sequence ID" value="QUE54752.1"/>
    <property type="molecule type" value="Genomic_DNA"/>
</dbReference>
<dbReference type="Gene3D" id="3.40.390.10">
    <property type="entry name" value="Collagenase (Catalytic Domain)"/>
    <property type="match status" value="1"/>
</dbReference>
<dbReference type="GO" id="GO:0008237">
    <property type="term" value="F:metallopeptidase activity"/>
    <property type="evidence" value="ECO:0007669"/>
    <property type="project" value="UniProtKB-KW"/>
</dbReference>
<dbReference type="EC" id="3.4.24.-" evidence="7"/>
<keyword evidence="5" id="KW-0812">Transmembrane</keyword>